<protein>
    <submittedName>
        <fullName evidence="1">Uncharacterized protein</fullName>
    </submittedName>
</protein>
<evidence type="ECO:0000313" key="1">
    <source>
        <dbReference type="EMBL" id="NWB94865.1"/>
    </source>
</evidence>
<name>A0A7Y7X7S0_9PSED</name>
<reference evidence="1 2" key="1">
    <citation type="submission" date="2020-04" db="EMBL/GenBank/DDBJ databases">
        <title>Molecular characterization of pseudomonads from Agaricus bisporus reveal novel blotch 2 pathogens in Western Europe.</title>
        <authorList>
            <person name="Taparia T."/>
            <person name="Krijger M."/>
            <person name="Haynes E."/>
            <person name="Elpinstone J.G."/>
            <person name="Noble R."/>
            <person name="Van Der Wolf J."/>
        </authorList>
    </citation>
    <scope>NUCLEOTIDE SEQUENCE [LARGE SCALE GENOMIC DNA]</scope>
    <source>
        <strain evidence="1 2">H7001</strain>
    </source>
</reference>
<dbReference type="AlphaFoldDB" id="A0A7Y7X7S0"/>
<gene>
    <name evidence="1" type="ORF">HX882_03050</name>
</gene>
<organism evidence="1 2">
    <name type="scientific">Pseudomonas gingeri</name>
    <dbReference type="NCBI Taxonomy" id="117681"/>
    <lineage>
        <taxon>Bacteria</taxon>
        <taxon>Pseudomonadati</taxon>
        <taxon>Pseudomonadota</taxon>
        <taxon>Gammaproteobacteria</taxon>
        <taxon>Pseudomonadales</taxon>
        <taxon>Pseudomonadaceae</taxon>
        <taxon>Pseudomonas</taxon>
    </lineage>
</organism>
<comment type="caution">
    <text evidence="1">The sequence shown here is derived from an EMBL/GenBank/DDBJ whole genome shotgun (WGS) entry which is preliminary data.</text>
</comment>
<dbReference type="EMBL" id="JACAQB010000003">
    <property type="protein sequence ID" value="NWB94865.1"/>
    <property type="molecule type" value="Genomic_DNA"/>
</dbReference>
<evidence type="ECO:0000313" key="2">
    <source>
        <dbReference type="Proteomes" id="UP000539985"/>
    </source>
</evidence>
<proteinExistence type="predicted"/>
<dbReference type="RefSeq" id="WP_177099948.1">
    <property type="nucleotide sequence ID" value="NZ_JACAQB010000003.1"/>
</dbReference>
<sequence>MSKLTYTLGFALGTVTKEFLRAVKITSASPVPKAKAVPRVQLPPPCIPDDVLRNLDRQPAILRAYDCEFDLNLWYEENTRVVQKPTRKRRPRKTDADQVNTALVGSLTPVAC</sequence>
<accession>A0A7Y7X7S0</accession>
<dbReference type="Proteomes" id="UP000539985">
    <property type="component" value="Unassembled WGS sequence"/>
</dbReference>